<organism evidence="6 7">
    <name type="scientific">Caballeronia grimmiae</name>
    <dbReference type="NCBI Taxonomy" id="1071679"/>
    <lineage>
        <taxon>Bacteria</taxon>
        <taxon>Pseudomonadati</taxon>
        <taxon>Pseudomonadota</taxon>
        <taxon>Betaproteobacteria</taxon>
        <taxon>Burkholderiales</taxon>
        <taxon>Burkholderiaceae</taxon>
        <taxon>Caballeronia</taxon>
    </lineage>
</organism>
<comment type="similarity">
    <text evidence="1">Belongs to the LysR transcriptional regulatory family.</text>
</comment>
<keyword evidence="2" id="KW-0805">Transcription regulation</keyword>
<keyword evidence="3" id="KW-0238">DNA-binding</keyword>
<dbReference type="SUPFAM" id="SSF53850">
    <property type="entry name" value="Periplasmic binding protein-like II"/>
    <property type="match status" value="1"/>
</dbReference>
<sequence>MNVRFLESFVWLARLRSFRLTAERMHATQAAISSRISALELELGVKLFDRGPRDITLTQEGSKALPFAEQIVKITREMADSVGDRKKIGGMLRLGAIESVVHTWLPDLLKRIREEYPKLTLELTSDTSASLSALIGNGHLDAALLSTSINSADLGNIMLGSLPMCWVASPRLGISAETLSEAELATFQIVSFPRHSQPHAYLVELFSSASENEVQINCLSSAAAISRLVLDGFGIGAVPAAFVLSEIEGGQLSVLQVAHRVPDLPLFVSYRRSPDSLLPESIARLARSVMLDYALLHGPRYASIPAIDNGAIGDEPFTRA</sequence>
<evidence type="ECO:0000256" key="4">
    <source>
        <dbReference type="ARBA" id="ARBA00023163"/>
    </source>
</evidence>
<dbReference type="Proteomes" id="UP000027439">
    <property type="component" value="Unassembled WGS sequence"/>
</dbReference>
<keyword evidence="4" id="KW-0804">Transcription</keyword>
<dbReference type="InterPro" id="IPR036390">
    <property type="entry name" value="WH_DNA-bd_sf"/>
</dbReference>
<dbReference type="EMBL" id="JFHE01000024">
    <property type="protein sequence ID" value="KDR31038.1"/>
    <property type="molecule type" value="Genomic_DNA"/>
</dbReference>
<evidence type="ECO:0000256" key="3">
    <source>
        <dbReference type="ARBA" id="ARBA00023125"/>
    </source>
</evidence>
<dbReference type="PANTHER" id="PTHR30126">
    <property type="entry name" value="HTH-TYPE TRANSCRIPTIONAL REGULATOR"/>
    <property type="match status" value="1"/>
</dbReference>
<dbReference type="InterPro" id="IPR036388">
    <property type="entry name" value="WH-like_DNA-bd_sf"/>
</dbReference>
<dbReference type="Gene3D" id="3.40.190.10">
    <property type="entry name" value="Periplasmic binding protein-like II"/>
    <property type="match status" value="2"/>
</dbReference>
<dbReference type="Pfam" id="PF03466">
    <property type="entry name" value="LysR_substrate"/>
    <property type="match status" value="1"/>
</dbReference>
<feature type="domain" description="HTH lysR-type" evidence="5">
    <location>
        <begin position="1"/>
        <end position="58"/>
    </location>
</feature>
<protein>
    <submittedName>
        <fullName evidence="6">LysR family transcriptional regulator</fullName>
    </submittedName>
</protein>
<dbReference type="PRINTS" id="PR00039">
    <property type="entry name" value="HTHLYSR"/>
</dbReference>
<dbReference type="STRING" id="1071679.BG57_13590"/>
<dbReference type="eggNOG" id="COG0583">
    <property type="taxonomic scope" value="Bacteria"/>
</dbReference>
<evidence type="ECO:0000313" key="6">
    <source>
        <dbReference type="EMBL" id="KDR31038.1"/>
    </source>
</evidence>
<reference evidence="6 7" key="1">
    <citation type="submission" date="2014-03" db="EMBL/GenBank/DDBJ databases">
        <title>Draft Genome Sequences of Four Burkholderia Strains.</title>
        <authorList>
            <person name="Liu X.Y."/>
            <person name="Li C.X."/>
            <person name="Xu J.H."/>
        </authorList>
    </citation>
    <scope>NUCLEOTIDE SEQUENCE [LARGE SCALE GENOMIC DNA]</scope>
    <source>
        <strain evidence="6 7">R27</strain>
    </source>
</reference>
<evidence type="ECO:0000313" key="7">
    <source>
        <dbReference type="Proteomes" id="UP000027439"/>
    </source>
</evidence>
<gene>
    <name evidence="6" type="ORF">BG57_13590</name>
</gene>
<dbReference type="SUPFAM" id="SSF46785">
    <property type="entry name" value="Winged helix' DNA-binding domain"/>
    <property type="match status" value="1"/>
</dbReference>
<dbReference type="OrthoDB" id="9803735at2"/>
<evidence type="ECO:0000259" key="5">
    <source>
        <dbReference type="PROSITE" id="PS50931"/>
    </source>
</evidence>
<name>A0A069NRI6_9BURK</name>
<proteinExistence type="inferred from homology"/>
<dbReference type="InterPro" id="IPR005119">
    <property type="entry name" value="LysR_subst-bd"/>
</dbReference>
<accession>A0A069NRI6</accession>
<dbReference type="Gene3D" id="1.10.10.10">
    <property type="entry name" value="Winged helix-like DNA-binding domain superfamily/Winged helix DNA-binding domain"/>
    <property type="match status" value="1"/>
</dbReference>
<dbReference type="GO" id="GO:0000976">
    <property type="term" value="F:transcription cis-regulatory region binding"/>
    <property type="evidence" value="ECO:0007669"/>
    <property type="project" value="TreeGrafter"/>
</dbReference>
<dbReference type="Pfam" id="PF00126">
    <property type="entry name" value="HTH_1"/>
    <property type="match status" value="1"/>
</dbReference>
<dbReference type="GO" id="GO:0003700">
    <property type="term" value="F:DNA-binding transcription factor activity"/>
    <property type="evidence" value="ECO:0007669"/>
    <property type="project" value="InterPro"/>
</dbReference>
<evidence type="ECO:0000256" key="1">
    <source>
        <dbReference type="ARBA" id="ARBA00009437"/>
    </source>
</evidence>
<dbReference type="InterPro" id="IPR000847">
    <property type="entry name" value="LysR_HTH_N"/>
</dbReference>
<dbReference type="AlphaFoldDB" id="A0A069NRI6"/>
<dbReference type="PANTHER" id="PTHR30126:SF77">
    <property type="entry name" value="TRANSCRIPTIONAL REGULATORY PROTEIN"/>
    <property type="match status" value="1"/>
</dbReference>
<dbReference type="CDD" id="cd05466">
    <property type="entry name" value="PBP2_LTTR_substrate"/>
    <property type="match status" value="1"/>
</dbReference>
<dbReference type="PROSITE" id="PS50931">
    <property type="entry name" value="HTH_LYSR"/>
    <property type="match status" value="1"/>
</dbReference>
<comment type="caution">
    <text evidence="6">The sequence shown here is derived from an EMBL/GenBank/DDBJ whole genome shotgun (WGS) entry which is preliminary data.</text>
</comment>
<evidence type="ECO:0000256" key="2">
    <source>
        <dbReference type="ARBA" id="ARBA00023015"/>
    </source>
</evidence>